<reference evidence="2 3" key="1">
    <citation type="journal article" date="2012" name="Mol. Microbiol.">
        <title>The genetic and structural basis of two distinct terminal side branch residues in stewartan and amylovoran exopolysaccharides and their potential role in host adaptation.</title>
        <authorList>
            <person name="Wang X."/>
            <person name="Yang F."/>
            <person name="von Bodman S.B."/>
        </authorList>
    </citation>
    <scope>NUCLEOTIDE SEQUENCE [LARGE SCALE GENOMIC DNA]</scope>
    <source>
        <strain evidence="2 3">DC283</strain>
    </source>
</reference>
<evidence type="ECO:0000313" key="3">
    <source>
        <dbReference type="Proteomes" id="UP000005050"/>
    </source>
</evidence>
<protein>
    <submittedName>
        <fullName evidence="1 2">Phage major capsid protein</fullName>
    </submittedName>
</protein>
<reference evidence="1 4" key="3">
    <citation type="submission" date="2016-10" db="EMBL/GenBank/DDBJ databases">
        <title>Complete Genome Assembly of Pantoea stewartii subsp. stewartii DC283, a Corn Pathogen.</title>
        <authorList>
            <person name="Duong D.A."/>
            <person name="Stevens A.M."/>
            <person name="Jensen R.V."/>
        </authorList>
    </citation>
    <scope>NUCLEOTIDE SEQUENCE [LARGE SCALE GENOMIC DNA]</scope>
    <source>
        <strain evidence="1 4">DC283</strain>
    </source>
</reference>
<dbReference type="STRING" id="660596.DSJ_20645"/>
<dbReference type="NCBIfam" id="TIGR01551">
    <property type="entry name" value="major_capsid_P2"/>
    <property type="match status" value="1"/>
</dbReference>
<dbReference type="Proteomes" id="UP000005050">
    <property type="component" value="Unassembled WGS sequence"/>
</dbReference>
<dbReference type="EMBL" id="AHIE01000002">
    <property type="protein sequence ID" value="EHU02039.1"/>
    <property type="molecule type" value="Genomic_DNA"/>
</dbReference>
<name>H3RA26_PANSE</name>
<dbReference type="AlphaFoldDB" id="H3RA26"/>
<dbReference type="Proteomes" id="UP000192380">
    <property type="component" value="Chromosome"/>
</dbReference>
<reference evidence="2" key="2">
    <citation type="submission" date="2012-01" db="EMBL/GenBank/DDBJ databases">
        <authorList>
            <person name="Biehl B.S."/>
            <person name="Ding Y."/>
            <person name="Dugan-Rocha S.P."/>
            <person name="Gibbs R.A."/>
            <person name="Glasner J.D."/>
            <person name="Kovar C."/>
            <person name="Muzny D.M."/>
            <person name="Neeno-Eckwall E.C."/>
            <person name="Perna N.T."/>
            <person name="Qin X."/>
            <person name="von Bodman S.B."/>
            <person name="Weinstock G.M."/>
        </authorList>
    </citation>
    <scope>NUCLEOTIDE SEQUENCE</scope>
    <source>
        <strain evidence="2">DC283</strain>
    </source>
</reference>
<dbReference type="KEGG" id="pstw:DSJ_20645"/>
<keyword evidence="4" id="KW-1185">Reference proteome</keyword>
<dbReference type="InterPro" id="IPR006441">
    <property type="entry name" value="Phage_P2_GpN"/>
</dbReference>
<organism evidence="2 3">
    <name type="scientific">Pantoea stewartii subsp. stewartii DC283</name>
    <dbReference type="NCBI Taxonomy" id="660596"/>
    <lineage>
        <taxon>Bacteria</taxon>
        <taxon>Pseudomonadati</taxon>
        <taxon>Pseudomonadota</taxon>
        <taxon>Gammaproteobacteria</taxon>
        <taxon>Enterobacterales</taxon>
        <taxon>Erwiniaceae</taxon>
        <taxon>Pantoea</taxon>
    </lineage>
</organism>
<sequence>MKNQTRHRFQNWVLHQQNGSEEADACPAQHFSVEPSASQRAVSRMQESSALLGRINIVAVDEQQSEKLGLGVGSPLAATGTASQARREPRPVVTLDSDDYRCEQVNTDTFISFSQLDSWACLDGFEERIESQITIRKALHRIMTGFNGVTHAAKSDIDKNPLLQDVNTGWLQHMRSNASQRIISGVSVSRRDADNRIVSPGDYGTIDSLLMEAYRSLLDPWYVDSEELVVICGRDMLTRKYFPLINGLGTVPAPNREILSWMVLDKNQTLGGLPAFGVPFFPADAALITTFENLSMYWQRNTDRRLVADESPYNRVAIYDSRNEAYVVEDYGCACLVEGIKWGNDGKAS</sequence>
<evidence type="ECO:0000313" key="2">
    <source>
        <dbReference type="EMBL" id="EHU02039.1"/>
    </source>
</evidence>
<dbReference type="OrthoDB" id="5464529at2"/>
<accession>H3RA26</accession>
<dbReference type="PATRIC" id="fig|660596.6.peg.773"/>
<dbReference type="Pfam" id="PF05125">
    <property type="entry name" value="Phage_cap_P2"/>
    <property type="match status" value="1"/>
</dbReference>
<proteinExistence type="predicted"/>
<evidence type="ECO:0000313" key="1">
    <source>
        <dbReference type="EMBL" id="ARF51485.1"/>
    </source>
</evidence>
<dbReference type="EMBL" id="CP017581">
    <property type="protein sequence ID" value="ARF51485.1"/>
    <property type="molecule type" value="Genomic_DNA"/>
</dbReference>
<dbReference type="RefSeq" id="WP_006118214.1">
    <property type="nucleotide sequence ID" value="NZ_AHIE01000002.1"/>
</dbReference>
<gene>
    <name evidence="2" type="ORF">CKS_0535</name>
    <name evidence="1" type="ORF">DSJ_20645</name>
</gene>
<evidence type="ECO:0000313" key="4">
    <source>
        <dbReference type="Proteomes" id="UP000192380"/>
    </source>
</evidence>